<evidence type="ECO:0000259" key="6">
    <source>
        <dbReference type="Pfam" id="PF14630"/>
    </source>
</evidence>
<dbReference type="Pfam" id="PF14630">
    <property type="entry name" value="ORC5_C"/>
    <property type="match status" value="1"/>
</dbReference>
<feature type="domain" description="Orc1-like AAA ATPase" evidence="5">
    <location>
        <begin position="12"/>
        <end position="122"/>
    </location>
</feature>
<dbReference type="InterPro" id="IPR020796">
    <property type="entry name" value="ORC5"/>
</dbReference>
<keyword evidence="3" id="KW-0067">ATP-binding</keyword>
<proteinExistence type="inferred from homology"/>
<evidence type="ECO:0000256" key="2">
    <source>
        <dbReference type="ARBA" id="ARBA00022741"/>
    </source>
</evidence>
<accession>A0ABP1G3H9</accession>
<evidence type="ECO:0000259" key="5">
    <source>
        <dbReference type="Pfam" id="PF13191"/>
    </source>
</evidence>
<dbReference type="SUPFAM" id="SSF52540">
    <property type="entry name" value="P-loop containing nucleoside triphosphate hydrolases"/>
    <property type="match status" value="1"/>
</dbReference>
<dbReference type="Gene3D" id="3.40.50.300">
    <property type="entry name" value="P-loop containing nucleotide triphosphate hydrolases"/>
    <property type="match status" value="1"/>
</dbReference>
<name>A0ABP1G3H9_9CHLO</name>
<dbReference type="InterPro" id="IPR041664">
    <property type="entry name" value="AAA_16"/>
</dbReference>
<dbReference type="PANTHER" id="PTHR12705:SF0">
    <property type="entry name" value="ORIGIN RECOGNITION COMPLEX SUBUNIT 5"/>
    <property type="match status" value="1"/>
</dbReference>
<keyword evidence="8" id="KW-1185">Reference proteome</keyword>
<dbReference type="Pfam" id="PF13191">
    <property type="entry name" value="AAA_16"/>
    <property type="match status" value="1"/>
</dbReference>
<feature type="region of interest" description="Disordered" evidence="4">
    <location>
        <begin position="304"/>
        <end position="331"/>
    </location>
</feature>
<dbReference type="InterPro" id="IPR027417">
    <property type="entry name" value="P-loop_NTPase"/>
</dbReference>
<protein>
    <submittedName>
        <fullName evidence="7">G8047 protein</fullName>
    </submittedName>
</protein>
<dbReference type="PANTHER" id="PTHR12705">
    <property type="entry name" value="ORIGIN RECOGNITION COMPLEX SUBUNIT 5"/>
    <property type="match status" value="1"/>
</dbReference>
<dbReference type="Proteomes" id="UP001497392">
    <property type="component" value="Unassembled WGS sequence"/>
</dbReference>
<feature type="domain" description="Origin recognition complex subunit 5 C-terminal" evidence="6">
    <location>
        <begin position="279"/>
        <end position="425"/>
    </location>
</feature>
<comment type="caution">
    <text evidence="7">The sequence shown here is derived from an EMBL/GenBank/DDBJ whole genome shotgun (WGS) entry which is preliminary data.</text>
</comment>
<evidence type="ECO:0000313" key="8">
    <source>
        <dbReference type="Proteomes" id="UP001497392"/>
    </source>
</evidence>
<comment type="similarity">
    <text evidence="1">Belongs to the ORC5 family.</text>
</comment>
<dbReference type="InterPro" id="IPR047088">
    <property type="entry name" value="ORC5_C"/>
</dbReference>
<evidence type="ECO:0000256" key="4">
    <source>
        <dbReference type="SAM" id="MobiDB-lite"/>
    </source>
</evidence>
<dbReference type="EMBL" id="CAXHTA020000012">
    <property type="protein sequence ID" value="CAL5225255.1"/>
    <property type="molecule type" value="Genomic_DNA"/>
</dbReference>
<evidence type="ECO:0000256" key="1">
    <source>
        <dbReference type="ARBA" id="ARBA00006269"/>
    </source>
</evidence>
<reference evidence="7 8" key="1">
    <citation type="submission" date="2024-06" db="EMBL/GenBank/DDBJ databases">
        <authorList>
            <person name="Kraege A."/>
            <person name="Thomma B."/>
        </authorList>
    </citation>
    <scope>NUCLEOTIDE SEQUENCE [LARGE SCALE GENOMIC DNA]</scope>
</reference>
<gene>
    <name evidence="7" type="primary">g8047</name>
    <name evidence="7" type="ORF">VP750_LOCUS6914</name>
</gene>
<keyword evidence="2" id="KW-0547">Nucleotide-binding</keyword>
<evidence type="ECO:0000256" key="3">
    <source>
        <dbReference type="ARBA" id="ARBA00022840"/>
    </source>
</evidence>
<sequence length="428" mass="48057">MCFIAEGKASMPPVLIYGGPSTGKTAVLRDTLAHLGIAYQYVSCIEFDKPRPLLQAFIGQLKGKKRKAEDGYAGEGRAEQLAELLLHLQGMAAKKEARRYLILDHVERIREADVLAILLRVREFTGLDMGLFLVSQIPWGSNAFEFDTLRCPRPLQICFPGYPMPQLLQILEKCRPQGDDERLFRVFLNSFIAPMFARCSSRIEDLQRVIEQLWPEYIRPVSEGRVEATRHQHLYAAFKDKAVAAKELFESGLHNHASLSAALSARATLGSSDHLDFELPFTSKLLLLAAYICSRNRPTLDRRLFDPSSRAGRRRSTMASDKQARPSAEAAAEAKLKGPHAFPLERALATFWELRNALDEEPASTAEQRDRQSGDLLTQISSLVSMRFLSQVTTSLSEAKFACNISDEVAEKIARNVKISLRDYLLYV</sequence>
<organism evidence="7 8">
    <name type="scientific">Coccomyxa viridis</name>
    <dbReference type="NCBI Taxonomy" id="1274662"/>
    <lineage>
        <taxon>Eukaryota</taxon>
        <taxon>Viridiplantae</taxon>
        <taxon>Chlorophyta</taxon>
        <taxon>core chlorophytes</taxon>
        <taxon>Trebouxiophyceae</taxon>
        <taxon>Trebouxiophyceae incertae sedis</taxon>
        <taxon>Coccomyxaceae</taxon>
        <taxon>Coccomyxa</taxon>
    </lineage>
</organism>
<evidence type="ECO:0000313" key="7">
    <source>
        <dbReference type="EMBL" id="CAL5225255.1"/>
    </source>
</evidence>